<organism evidence="2 3">
    <name type="scientific">Haloarcula taiwanensis</name>
    <dbReference type="NCBI Taxonomy" id="1932004"/>
    <lineage>
        <taxon>Archaea</taxon>
        <taxon>Methanobacteriati</taxon>
        <taxon>Methanobacteriota</taxon>
        <taxon>Stenosarchaea group</taxon>
        <taxon>Halobacteria</taxon>
        <taxon>Halobacteriales</taxon>
        <taxon>Haloarculaceae</taxon>
        <taxon>Haloarcula</taxon>
    </lineage>
</organism>
<dbReference type="AlphaFoldDB" id="A0A2H4ZWF5"/>
<feature type="domain" description="S-adenosyl-l-methionine hydroxide adenosyltransferase C-terminal" evidence="1">
    <location>
        <begin position="168"/>
        <end position="247"/>
    </location>
</feature>
<dbReference type="InterPro" id="IPR023228">
    <property type="entry name" value="SAM_OH_AdoTrfase_N_sf"/>
</dbReference>
<dbReference type="Pfam" id="PF20257">
    <property type="entry name" value="SAM_HAT_C"/>
    <property type="match status" value="1"/>
</dbReference>
<reference evidence="2 3" key="1">
    <citation type="submission" date="2017-01" db="EMBL/GenBank/DDBJ databases">
        <title>A Red Light-Sensitive Sensory Rhodopsin I From Haloarcula taiwanensis, A New Haloarchaeon Isolated From Taiwan.</title>
        <authorList>
            <person name="Yang C.-S."/>
            <person name="Han Y.-A."/>
            <person name="Chen P.-C."/>
            <person name="Ng W.V."/>
            <person name="Chen T.-W."/>
        </authorList>
    </citation>
    <scope>NUCLEOTIDE SEQUENCE [LARGE SCALE GENOMIC DNA]</scope>
    <source>
        <strain evidence="2 3">Taiwanensis</strain>
    </source>
</reference>
<evidence type="ECO:0000313" key="2">
    <source>
        <dbReference type="EMBL" id="AUG46809.1"/>
    </source>
</evidence>
<dbReference type="InterPro" id="IPR046470">
    <property type="entry name" value="SAM_HAT_C"/>
</dbReference>
<evidence type="ECO:0000313" key="3">
    <source>
        <dbReference type="Proteomes" id="UP000242917"/>
    </source>
</evidence>
<dbReference type="KEGG" id="hta:BVU17_04470"/>
<dbReference type="OrthoDB" id="350369at2157"/>
<protein>
    <recommendedName>
        <fullName evidence="1">S-adenosyl-l-methionine hydroxide adenosyltransferase C-terminal domain-containing protein</fullName>
    </recommendedName>
</protein>
<dbReference type="SUPFAM" id="SSF101852">
    <property type="entry name" value="Bacterial fluorinating enzyme, C-terminal domain"/>
    <property type="match status" value="1"/>
</dbReference>
<sequence length="261" mass="27536">MSTFVHLIADYGPADPAFSEVVHRLTAADPTMTVQSSEVQPFSTVATGFWIAQLGVHNPAFDDLLIYSNTAPRTTESTPERADTGGPLCYLELDNGVPVVAVDAGYNLSFVADHATTVREVELPADTGQFRSRDLFPRRVAEIANGDRSSLGAERSLADVPAPPESVVCHVDGYGNVKTSIRTSVFDPGSDTVVVELNGESREVVVREAVSDVPEGSLAIVPGSAGGGDPYQELFLRGGSAAAAFGQPESGDELTVQSVRD</sequence>
<keyword evidence="3" id="KW-1185">Reference proteome</keyword>
<dbReference type="EMBL" id="CP019154">
    <property type="protein sequence ID" value="AUG46809.1"/>
    <property type="molecule type" value="Genomic_DNA"/>
</dbReference>
<evidence type="ECO:0000259" key="1">
    <source>
        <dbReference type="Pfam" id="PF20257"/>
    </source>
</evidence>
<proteinExistence type="predicted"/>
<dbReference type="SUPFAM" id="SSF102522">
    <property type="entry name" value="Bacterial fluorinating enzyme, N-terminal domain"/>
    <property type="match status" value="1"/>
</dbReference>
<name>A0A2H4ZWF5_9EURY</name>
<dbReference type="InterPro" id="IPR023227">
    <property type="entry name" value="SAM_OH_AdoTrfase_C_sf"/>
</dbReference>
<accession>A0A2H4ZWF5</accession>
<dbReference type="Proteomes" id="UP000242917">
    <property type="component" value="Chromosome I"/>
</dbReference>
<gene>
    <name evidence="2" type="ORF">BVU17_04470</name>
</gene>
<dbReference type="Gene3D" id="2.40.30.90">
    <property type="entry name" value="Bacterial fluorinating enzyme like"/>
    <property type="match status" value="1"/>
</dbReference>